<feature type="transmembrane region" description="Helical" evidence="2">
    <location>
        <begin position="12"/>
        <end position="34"/>
    </location>
</feature>
<feature type="compositionally biased region" description="Low complexity" evidence="1">
    <location>
        <begin position="85"/>
        <end position="95"/>
    </location>
</feature>
<evidence type="ECO:0000313" key="3">
    <source>
        <dbReference type="EMBL" id="DAD81422.1"/>
    </source>
</evidence>
<keyword evidence="2" id="KW-0812">Transmembrane</keyword>
<protein>
    <submittedName>
        <fullName evidence="3">Sec20</fullName>
    </submittedName>
</protein>
<dbReference type="EMBL" id="BK014901">
    <property type="protein sequence ID" value="DAD81422.1"/>
    <property type="molecule type" value="Genomic_DNA"/>
</dbReference>
<accession>A0A8S5MGP9</accession>
<evidence type="ECO:0000256" key="2">
    <source>
        <dbReference type="SAM" id="Phobius"/>
    </source>
</evidence>
<proteinExistence type="predicted"/>
<evidence type="ECO:0000256" key="1">
    <source>
        <dbReference type="SAM" id="MobiDB-lite"/>
    </source>
</evidence>
<name>A0A8S5MGP9_9CAUD</name>
<reference evidence="3" key="1">
    <citation type="journal article" date="2021" name="Proc. Natl. Acad. Sci. U.S.A.">
        <title>A Catalog of Tens of Thousands of Viruses from Human Metagenomes Reveals Hidden Associations with Chronic Diseases.</title>
        <authorList>
            <person name="Tisza M.J."/>
            <person name="Buck C.B."/>
        </authorList>
    </citation>
    <scope>NUCLEOTIDE SEQUENCE</scope>
    <source>
        <strain evidence="3">Ctqve24</strain>
    </source>
</reference>
<keyword evidence="2" id="KW-0472">Membrane</keyword>
<keyword evidence="2" id="KW-1133">Transmembrane helix</keyword>
<sequence>MFDFLKEYDQQSLTRLITVVLLIFFMVVTIYLIYARFNWMNYDIFCLVTVGGGAGTQLVNKWVNSKYNTNMSGSKPGKPLQPPVTTTTTTTTTTTSNNNKVEGE</sequence>
<feature type="region of interest" description="Disordered" evidence="1">
    <location>
        <begin position="70"/>
        <end position="104"/>
    </location>
</feature>
<organism evidence="3">
    <name type="scientific">Podoviridae sp. ctqve24</name>
    <dbReference type="NCBI Taxonomy" id="2826580"/>
    <lineage>
        <taxon>Viruses</taxon>
        <taxon>Duplodnaviria</taxon>
        <taxon>Heunggongvirae</taxon>
        <taxon>Uroviricota</taxon>
        <taxon>Caudoviricetes</taxon>
    </lineage>
</organism>